<evidence type="ECO:0000313" key="2">
    <source>
        <dbReference type="Proteomes" id="UP000289340"/>
    </source>
</evidence>
<sequence length="72" mass="8255">MITLAHVGENINLYVDQDSYILCESETKACLQLTSNIIASTGIWLSVKELKRMVKFRIWVLIVRSLDIKESI</sequence>
<dbReference type="Proteomes" id="UP000289340">
    <property type="component" value="Chromosome 5"/>
</dbReference>
<proteinExistence type="predicted"/>
<evidence type="ECO:0000313" key="1">
    <source>
        <dbReference type="EMBL" id="RZC12326.1"/>
    </source>
</evidence>
<gene>
    <name evidence="1" type="ORF">D0Y65_012222</name>
</gene>
<protein>
    <submittedName>
        <fullName evidence="1">Uncharacterized protein</fullName>
    </submittedName>
</protein>
<organism evidence="1 2">
    <name type="scientific">Glycine soja</name>
    <name type="common">Wild soybean</name>
    <dbReference type="NCBI Taxonomy" id="3848"/>
    <lineage>
        <taxon>Eukaryota</taxon>
        <taxon>Viridiplantae</taxon>
        <taxon>Streptophyta</taxon>
        <taxon>Embryophyta</taxon>
        <taxon>Tracheophyta</taxon>
        <taxon>Spermatophyta</taxon>
        <taxon>Magnoliopsida</taxon>
        <taxon>eudicotyledons</taxon>
        <taxon>Gunneridae</taxon>
        <taxon>Pentapetalae</taxon>
        <taxon>rosids</taxon>
        <taxon>fabids</taxon>
        <taxon>Fabales</taxon>
        <taxon>Fabaceae</taxon>
        <taxon>Papilionoideae</taxon>
        <taxon>50 kb inversion clade</taxon>
        <taxon>NPAAA clade</taxon>
        <taxon>indigoferoid/millettioid clade</taxon>
        <taxon>Phaseoleae</taxon>
        <taxon>Glycine</taxon>
        <taxon>Glycine subgen. Soja</taxon>
    </lineage>
</organism>
<name>A0A445KN36_GLYSO</name>
<comment type="caution">
    <text evidence="1">The sequence shown here is derived from an EMBL/GenBank/DDBJ whole genome shotgun (WGS) entry which is preliminary data.</text>
</comment>
<reference evidence="1 2" key="1">
    <citation type="submission" date="2018-09" db="EMBL/GenBank/DDBJ databases">
        <title>A high-quality reference genome of wild soybean provides a powerful tool to mine soybean genomes.</title>
        <authorList>
            <person name="Xie M."/>
            <person name="Chung C.Y.L."/>
            <person name="Li M.-W."/>
            <person name="Wong F.-L."/>
            <person name="Chan T.-F."/>
            <person name="Lam H.-M."/>
        </authorList>
    </citation>
    <scope>NUCLEOTIDE SEQUENCE [LARGE SCALE GENOMIC DNA]</scope>
    <source>
        <strain evidence="2">cv. W05</strain>
        <tissue evidence="1">Hypocotyl of etiolated seedlings</tissue>
    </source>
</reference>
<keyword evidence="2" id="KW-1185">Reference proteome</keyword>
<dbReference type="AlphaFoldDB" id="A0A445KN36"/>
<accession>A0A445KN36</accession>
<dbReference type="EMBL" id="QZWG01000005">
    <property type="protein sequence ID" value="RZC12326.1"/>
    <property type="molecule type" value="Genomic_DNA"/>
</dbReference>